<accession>A0ABY9YQM5</accession>
<protein>
    <submittedName>
        <fullName evidence="1">Uncharacterized protein</fullName>
    </submittedName>
</protein>
<keyword evidence="2" id="KW-1185">Reference proteome</keyword>
<dbReference type="Proteomes" id="UP001302072">
    <property type="component" value="Chromosome"/>
</dbReference>
<dbReference type="RefSeq" id="WP_311192378.1">
    <property type="nucleotide sequence ID" value="NZ_CP115541.1"/>
</dbReference>
<name>A0ABY9YQM5_9GAMM</name>
<gene>
    <name evidence="1" type="ORF">PDM29_02775</name>
</gene>
<dbReference type="EMBL" id="CP115541">
    <property type="protein sequence ID" value="WNH53217.1"/>
    <property type="molecule type" value="Genomic_DNA"/>
</dbReference>
<reference evidence="1 2" key="1">
    <citation type="submission" date="2022-12" db="EMBL/GenBank/DDBJ databases">
        <title>Two new species, Stenotrophomonas aracearum and Stenotrophomonas oahuensis, isolated from Anthurium (Araceae family) in Hawaii.</title>
        <authorList>
            <person name="Chunag S.C."/>
            <person name="Dobhal S."/>
            <person name="Alvarez A."/>
            <person name="Arif M."/>
        </authorList>
    </citation>
    <scope>NUCLEOTIDE SEQUENCE [LARGE SCALE GENOMIC DNA]</scope>
    <source>
        <strain evidence="1 2">A5586</strain>
    </source>
</reference>
<proteinExistence type="predicted"/>
<evidence type="ECO:0000313" key="2">
    <source>
        <dbReference type="Proteomes" id="UP001302072"/>
    </source>
</evidence>
<sequence length="119" mass="13046">MTTIDQRTDNEEALTPPEARALVIAFNPATHEAIEVARVARAEFTDESVVGAILEALDMAGDAIGLEELPLWKPQIDLWLWSDKGQRAAMHLPREVIHRVAAANASLDIDPYMCEPGEG</sequence>
<evidence type="ECO:0000313" key="1">
    <source>
        <dbReference type="EMBL" id="WNH53217.1"/>
    </source>
</evidence>
<organism evidence="1 2">
    <name type="scientific">Stenotrophomonas oahuensis</name>
    <dbReference type="NCBI Taxonomy" id="3003271"/>
    <lineage>
        <taxon>Bacteria</taxon>
        <taxon>Pseudomonadati</taxon>
        <taxon>Pseudomonadota</taxon>
        <taxon>Gammaproteobacteria</taxon>
        <taxon>Lysobacterales</taxon>
        <taxon>Lysobacteraceae</taxon>
        <taxon>Stenotrophomonas</taxon>
    </lineage>
</organism>